<dbReference type="Gene3D" id="3.40.50.1820">
    <property type="entry name" value="alpha/beta hydrolase"/>
    <property type="match status" value="1"/>
</dbReference>
<protein>
    <submittedName>
        <fullName evidence="2">Alpha/beta fold hydrolase</fullName>
    </submittedName>
</protein>
<dbReference type="SUPFAM" id="SSF53474">
    <property type="entry name" value="alpha/beta-Hydrolases"/>
    <property type="match status" value="1"/>
</dbReference>
<organism evidence="2 3">
    <name type="scientific">Psychrobacter communis</name>
    <dbReference type="NCBI Taxonomy" id="2762238"/>
    <lineage>
        <taxon>Bacteria</taxon>
        <taxon>Pseudomonadati</taxon>
        <taxon>Pseudomonadota</taxon>
        <taxon>Gammaproteobacteria</taxon>
        <taxon>Moraxellales</taxon>
        <taxon>Moraxellaceae</taxon>
        <taxon>Psychrobacter</taxon>
    </lineage>
</organism>
<proteinExistence type="predicted"/>
<sequence length="221" mass="24280">MQLIPAPAGVLEVDALWQQDNPKDANTDTVALLCHPNPLFEGTMNNKVVTTMYRFARDSGMHVVRFNFRGVGQSTGEHDYADGEVVDAMTVLQWIAEQTNARKLWLGGFSFGGYVIARVAEQVMVAPHIWGLGDFEIANVALIAPSVEKNDSSDITLPIDKTFEIYGNADEVIDPNNMQAFAERLGLDVSIVDGAGHFFHGRLSELKGLLEEHSFGSKESQ</sequence>
<dbReference type="Pfam" id="PF00561">
    <property type="entry name" value="Abhydrolase_1"/>
    <property type="match status" value="1"/>
</dbReference>
<evidence type="ECO:0000313" key="2">
    <source>
        <dbReference type="EMBL" id="MBD7948209.1"/>
    </source>
</evidence>
<dbReference type="InterPro" id="IPR029058">
    <property type="entry name" value="AB_hydrolase_fold"/>
</dbReference>
<feature type="domain" description="AB hydrolase-1" evidence="1">
    <location>
        <begin position="54"/>
        <end position="123"/>
    </location>
</feature>
<dbReference type="Proteomes" id="UP000606724">
    <property type="component" value="Unassembled WGS sequence"/>
</dbReference>
<dbReference type="PANTHER" id="PTHR42103:SF2">
    <property type="entry name" value="AB HYDROLASE-1 DOMAIN-CONTAINING PROTEIN"/>
    <property type="match status" value="1"/>
</dbReference>
<keyword evidence="3" id="KW-1185">Reference proteome</keyword>
<reference evidence="2 3" key="1">
    <citation type="submission" date="2020-08" db="EMBL/GenBank/DDBJ databases">
        <title>A Genomic Blueprint of the Chicken Gut Microbiome.</title>
        <authorList>
            <person name="Gilroy R."/>
            <person name="Ravi A."/>
            <person name="Getino M."/>
            <person name="Pursley I."/>
            <person name="Horton D.L."/>
            <person name="Alikhan N.-F."/>
            <person name="Baker D."/>
            <person name="Gharbi K."/>
            <person name="Hall N."/>
            <person name="Watson M."/>
            <person name="Adriaenssens E.M."/>
            <person name="Foster-Nyarko E."/>
            <person name="Jarju S."/>
            <person name="Secka A."/>
            <person name="Antonio M."/>
            <person name="Oren A."/>
            <person name="Chaudhuri R."/>
            <person name="La Ragione R.M."/>
            <person name="Hildebrand F."/>
            <person name="Pallen M.J."/>
        </authorList>
    </citation>
    <scope>NUCLEOTIDE SEQUENCE [LARGE SCALE GENOMIC DNA]</scope>
    <source>
        <strain evidence="2 3">Sa4CVA2</strain>
    </source>
</reference>
<dbReference type="InterPro" id="IPR000073">
    <property type="entry name" value="AB_hydrolase_1"/>
</dbReference>
<comment type="caution">
    <text evidence="2">The sequence shown here is derived from an EMBL/GenBank/DDBJ whole genome shotgun (WGS) entry which is preliminary data.</text>
</comment>
<dbReference type="EMBL" id="JACSQR010000026">
    <property type="protein sequence ID" value="MBD7948209.1"/>
    <property type="molecule type" value="Genomic_DNA"/>
</dbReference>
<dbReference type="GO" id="GO:0016787">
    <property type="term" value="F:hydrolase activity"/>
    <property type="evidence" value="ECO:0007669"/>
    <property type="project" value="UniProtKB-KW"/>
</dbReference>
<evidence type="ECO:0000313" key="3">
    <source>
        <dbReference type="Proteomes" id="UP000606724"/>
    </source>
</evidence>
<keyword evidence="2" id="KW-0378">Hydrolase</keyword>
<evidence type="ECO:0000259" key="1">
    <source>
        <dbReference type="Pfam" id="PF00561"/>
    </source>
</evidence>
<dbReference type="RefSeq" id="WP_191692058.1">
    <property type="nucleotide sequence ID" value="NZ_JACSQR010000026.1"/>
</dbReference>
<accession>A0ABR8RKG4</accession>
<dbReference type="PANTHER" id="PTHR42103">
    <property type="entry name" value="ALPHA/BETA-HYDROLASES SUPERFAMILY PROTEIN"/>
    <property type="match status" value="1"/>
</dbReference>
<gene>
    <name evidence="2" type="ORF">H9653_09305</name>
</gene>
<name>A0ABR8RKG4_9GAMM</name>